<protein>
    <submittedName>
        <fullName evidence="2">Uncharacterized protein</fullName>
    </submittedName>
</protein>
<accession>A0ABP8NR17</accession>
<feature type="region of interest" description="Disordered" evidence="1">
    <location>
        <begin position="13"/>
        <end position="32"/>
    </location>
</feature>
<evidence type="ECO:0000256" key="1">
    <source>
        <dbReference type="SAM" id="MobiDB-lite"/>
    </source>
</evidence>
<evidence type="ECO:0000313" key="3">
    <source>
        <dbReference type="Proteomes" id="UP001500840"/>
    </source>
</evidence>
<gene>
    <name evidence="2" type="ORF">GCM10023156_61980</name>
</gene>
<name>A0ABP8NR17_9BACT</name>
<reference evidence="3" key="1">
    <citation type="journal article" date="2019" name="Int. J. Syst. Evol. Microbiol.">
        <title>The Global Catalogue of Microorganisms (GCM) 10K type strain sequencing project: providing services to taxonomists for standard genome sequencing and annotation.</title>
        <authorList>
            <consortium name="The Broad Institute Genomics Platform"/>
            <consortium name="The Broad Institute Genome Sequencing Center for Infectious Disease"/>
            <person name="Wu L."/>
            <person name="Ma J."/>
        </authorList>
    </citation>
    <scope>NUCLEOTIDE SEQUENCE [LARGE SCALE GENOMIC DNA]</scope>
    <source>
        <strain evidence="3">JCM 17759</strain>
    </source>
</reference>
<proteinExistence type="predicted"/>
<keyword evidence="3" id="KW-1185">Reference proteome</keyword>
<comment type="caution">
    <text evidence="2">The sequence shown here is derived from an EMBL/GenBank/DDBJ whole genome shotgun (WGS) entry which is preliminary data.</text>
</comment>
<sequence length="60" mass="6665">MFKKAEGEKVLLDEIGDVPEPQTAGVAQQSNPETSFQAELIWLGENAQEQETNLHDAILR</sequence>
<evidence type="ECO:0000313" key="2">
    <source>
        <dbReference type="EMBL" id="GAA4469642.1"/>
    </source>
</evidence>
<organism evidence="2 3">
    <name type="scientific">Novipirellula rosea</name>
    <dbReference type="NCBI Taxonomy" id="1031540"/>
    <lineage>
        <taxon>Bacteria</taxon>
        <taxon>Pseudomonadati</taxon>
        <taxon>Planctomycetota</taxon>
        <taxon>Planctomycetia</taxon>
        <taxon>Pirellulales</taxon>
        <taxon>Pirellulaceae</taxon>
        <taxon>Novipirellula</taxon>
    </lineage>
</organism>
<dbReference type="Proteomes" id="UP001500840">
    <property type="component" value="Unassembled WGS sequence"/>
</dbReference>
<dbReference type="EMBL" id="BAABGA010000107">
    <property type="protein sequence ID" value="GAA4469642.1"/>
    <property type="molecule type" value="Genomic_DNA"/>
</dbReference>